<reference evidence="1" key="1">
    <citation type="journal article" date="2020" name="Stud. Mycol.">
        <title>101 Dothideomycetes genomes: a test case for predicting lifestyles and emergence of pathogens.</title>
        <authorList>
            <person name="Haridas S."/>
            <person name="Albert R."/>
            <person name="Binder M."/>
            <person name="Bloem J."/>
            <person name="Labutti K."/>
            <person name="Salamov A."/>
            <person name="Andreopoulos B."/>
            <person name="Baker S."/>
            <person name="Barry K."/>
            <person name="Bills G."/>
            <person name="Bluhm B."/>
            <person name="Cannon C."/>
            <person name="Castanera R."/>
            <person name="Culley D."/>
            <person name="Daum C."/>
            <person name="Ezra D."/>
            <person name="Gonzalez J."/>
            <person name="Henrissat B."/>
            <person name="Kuo A."/>
            <person name="Liang C."/>
            <person name="Lipzen A."/>
            <person name="Lutzoni F."/>
            <person name="Magnuson J."/>
            <person name="Mondo S."/>
            <person name="Nolan M."/>
            <person name="Ohm R."/>
            <person name="Pangilinan J."/>
            <person name="Park H.-J."/>
            <person name="Ramirez L."/>
            <person name="Alfaro M."/>
            <person name="Sun H."/>
            <person name="Tritt A."/>
            <person name="Yoshinaga Y."/>
            <person name="Zwiers L.-H."/>
            <person name="Turgeon B."/>
            <person name="Goodwin S."/>
            <person name="Spatafora J."/>
            <person name="Crous P."/>
            <person name="Grigoriev I."/>
        </authorList>
    </citation>
    <scope>NUCLEOTIDE SEQUENCE</scope>
    <source>
        <strain evidence="1">CBS 115976</strain>
    </source>
</reference>
<organism evidence="1 2">
    <name type="scientific">Microthyrium microscopicum</name>
    <dbReference type="NCBI Taxonomy" id="703497"/>
    <lineage>
        <taxon>Eukaryota</taxon>
        <taxon>Fungi</taxon>
        <taxon>Dikarya</taxon>
        <taxon>Ascomycota</taxon>
        <taxon>Pezizomycotina</taxon>
        <taxon>Dothideomycetes</taxon>
        <taxon>Dothideomycetes incertae sedis</taxon>
        <taxon>Microthyriales</taxon>
        <taxon>Microthyriaceae</taxon>
        <taxon>Microthyrium</taxon>
    </lineage>
</organism>
<dbReference type="EMBL" id="MU004237">
    <property type="protein sequence ID" value="KAF2667900.1"/>
    <property type="molecule type" value="Genomic_DNA"/>
</dbReference>
<dbReference type="AlphaFoldDB" id="A0A6A6U7H3"/>
<protein>
    <submittedName>
        <fullName evidence="1">Uncharacterized protein</fullName>
    </submittedName>
</protein>
<evidence type="ECO:0000313" key="2">
    <source>
        <dbReference type="Proteomes" id="UP000799302"/>
    </source>
</evidence>
<evidence type="ECO:0000313" key="1">
    <source>
        <dbReference type="EMBL" id="KAF2667900.1"/>
    </source>
</evidence>
<proteinExistence type="predicted"/>
<gene>
    <name evidence="1" type="ORF">BT63DRAFT_426750</name>
</gene>
<name>A0A6A6U7H3_9PEZI</name>
<sequence length="56" mass="6291">MSIISHLVRRLVKPGKQFPKVRRSDVFVSYRAFSFVLLSNGPAVSPFGIPHHPIFG</sequence>
<keyword evidence="2" id="KW-1185">Reference proteome</keyword>
<dbReference type="Proteomes" id="UP000799302">
    <property type="component" value="Unassembled WGS sequence"/>
</dbReference>
<accession>A0A6A6U7H3</accession>